<dbReference type="EMBL" id="JBHSQQ010000779">
    <property type="protein sequence ID" value="MFC5946462.1"/>
    <property type="molecule type" value="Genomic_DNA"/>
</dbReference>
<dbReference type="InterPro" id="IPR025141">
    <property type="entry name" value="DUF4082"/>
</dbReference>
<comment type="caution">
    <text evidence="2">The sequence shown here is derived from an EMBL/GenBank/DDBJ whole genome shotgun (WGS) entry which is preliminary data.</text>
</comment>
<evidence type="ECO:0000313" key="2">
    <source>
        <dbReference type="EMBL" id="MFC5946462.1"/>
    </source>
</evidence>
<dbReference type="Proteomes" id="UP001596207">
    <property type="component" value="Unassembled WGS sequence"/>
</dbReference>
<dbReference type="Pfam" id="PF13313">
    <property type="entry name" value="DUF4082"/>
    <property type="match status" value="1"/>
</dbReference>
<name>A0ABW1HYI6_9ACTN</name>
<feature type="domain" description="DUF4082" evidence="1">
    <location>
        <begin position="13"/>
        <end position="158"/>
    </location>
</feature>
<keyword evidence="3" id="KW-1185">Reference proteome</keyword>
<reference evidence="3" key="1">
    <citation type="journal article" date="2019" name="Int. J. Syst. Evol. Microbiol.">
        <title>The Global Catalogue of Microorganisms (GCM) 10K type strain sequencing project: providing services to taxonomists for standard genome sequencing and annotation.</title>
        <authorList>
            <consortium name="The Broad Institute Genomics Platform"/>
            <consortium name="The Broad Institute Genome Sequencing Center for Infectious Disease"/>
            <person name="Wu L."/>
            <person name="Ma J."/>
        </authorList>
    </citation>
    <scope>NUCLEOTIDE SEQUENCE [LARGE SCALE GENOMIC DNA]</scope>
    <source>
        <strain evidence="3">CGMCC 4.7173</strain>
    </source>
</reference>
<sequence length="181" mass="19268">VVFTPQSLWDDAAVPAVPSSPDPQAVTLGVKFRATQNGLIKGIRFYKGTQNTGPHTGSLWTSNGQLLATVTFTDETASGWQQATFPTPVTITANTTYVASYHTTAGYYSTTRSYFSTQYTNGPLVAPANGTSGGNGVYRYGAANTFPDTAYKATNYWVDVLFNGLPRSSNVTFTVTPVPAG</sequence>
<evidence type="ECO:0000259" key="1">
    <source>
        <dbReference type="Pfam" id="PF13313"/>
    </source>
</evidence>
<accession>A0ABW1HYI6</accession>
<proteinExistence type="predicted"/>
<evidence type="ECO:0000313" key="3">
    <source>
        <dbReference type="Proteomes" id="UP001596207"/>
    </source>
</evidence>
<dbReference type="RefSeq" id="WP_377539512.1">
    <property type="nucleotide sequence ID" value="NZ_JBHSQQ010000779.1"/>
</dbReference>
<organism evidence="2 3">
    <name type="scientific">Micromonospora harpali</name>
    <dbReference type="NCBI Taxonomy" id="1490225"/>
    <lineage>
        <taxon>Bacteria</taxon>
        <taxon>Bacillati</taxon>
        <taxon>Actinomycetota</taxon>
        <taxon>Actinomycetes</taxon>
        <taxon>Micromonosporales</taxon>
        <taxon>Micromonosporaceae</taxon>
        <taxon>Micromonospora</taxon>
    </lineage>
</organism>
<gene>
    <name evidence="2" type="ORF">ACFPZ4_34270</name>
</gene>
<protein>
    <submittedName>
        <fullName evidence="2">DUF4082 domain-containing protein</fullName>
    </submittedName>
</protein>
<feature type="non-terminal residue" evidence="2">
    <location>
        <position position="1"/>
    </location>
</feature>